<dbReference type="InterPro" id="IPR040409">
    <property type="entry name" value="PCS-like"/>
</dbReference>
<dbReference type="SUPFAM" id="SSF54001">
    <property type="entry name" value="Cysteine proteinases"/>
    <property type="match status" value="1"/>
</dbReference>
<dbReference type="GO" id="GO:0010273">
    <property type="term" value="P:detoxification of copper ion"/>
    <property type="evidence" value="ECO:0007669"/>
    <property type="project" value="TreeGrafter"/>
</dbReference>
<dbReference type="Pfam" id="PF05023">
    <property type="entry name" value="Phytochelatin"/>
    <property type="match status" value="1"/>
</dbReference>
<evidence type="ECO:0000256" key="4">
    <source>
        <dbReference type="ARBA" id="ARBA00022723"/>
    </source>
</evidence>
<evidence type="ECO:0000256" key="1">
    <source>
        <dbReference type="ARBA" id="ARBA00012468"/>
    </source>
</evidence>
<dbReference type="PANTHER" id="PTHR33447">
    <property type="entry name" value="GLUTATHIONE GAMMA-GLUTAMYLCYSTEINYLTRANSFERASE"/>
    <property type="match status" value="1"/>
</dbReference>
<sequence>MSTPRRRRAITALAAILTLSIGGGGLAFLRARDASAAQWAHVDPIADDTTYQDAALLERAWQLPAARHYRARFVSQPNGSFCGPTSIVDVMRSLDQPAELSTVLEGTDIATFAGFLPSGITLDQLATLARARLPSRRVTIHRDFDLATFRALLAQHANSESDRIVVNFHRGPLFARGAGHHSPIGGYLPDDDLVFVLDVNDDYDPWLVPTERLFAAMDTVDGASGLERGLIVIESVE</sequence>
<dbReference type="PROSITE" id="PS51443">
    <property type="entry name" value="PCS"/>
    <property type="match status" value="1"/>
</dbReference>
<name>A0A0F6SH78_9BACT</name>
<dbReference type="InterPro" id="IPR038765">
    <property type="entry name" value="Papain-like_cys_pep_sf"/>
</dbReference>
<keyword evidence="2" id="KW-0104">Cadmium</keyword>
<evidence type="ECO:0000259" key="5">
    <source>
        <dbReference type="PROSITE" id="PS51443"/>
    </source>
</evidence>
<evidence type="ECO:0000256" key="3">
    <source>
        <dbReference type="ARBA" id="ARBA00022679"/>
    </source>
</evidence>
<dbReference type="GO" id="GO:0098849">
    <property type="term" value="P:cellular detoxification of cadmium ion"/>
    <property type="evidence" value="ECO:0007669"/>
    <property type="project" value="TreeGrafter"/>
</dbReference>
<dbReference type="PANTHER" id="PTHR33447:SF2">
    <property type="entry name" value="GLUTATHIONE GAMMA-GLUTAMYLCYSTEINYLTRANSFERASE"/>
    <property type="match status" value="1"/>
</dbReference>
<organism evidence="6 7">
    <name type="scientific">Sandaracinus amylolyticus</name>
    <dbReference type="NCBI Taxonomy" id="927083"/>
    <lineage>
        <taxon>Bacteria</taxon>
        <taxon>Pseudomonadati</taxon>
        <taxon>Myxococcota</taxon>
        <taxon>Polyangia</taxon>
        <taxon>Polyangiales</taxon>
        <taxon>Sandaracinaceae</taxon>
        <taxon>Sandaracinus</taxon>
    </lineage>
</organism>
<dbReference type="Proteomes" id="UP000034883">
    <property type="component" value="Chromosome"/>
</dbReference>
<dbReference type="InterPro" id="IPR038156">
    <property type="entry name" value="PCS_N_sf"/>
</dbReference>
<dbReference type="GO" id="GO:0046872">
    <property type="term" value="F:metal ion binding"/>
    <property type="evidence" value="ECO:0007669"/>
    <property type="project" value="UniProtKB-KW"/>
</dbReference>
<proteinExistence type="predicted"/>
<accession>A0A0F6SH78</accession>
<dbReference type="InterPro" id="IPR007719">
    <property type="entry name" value="PCS_N"/>
</dbReference>
<dbReference type="RefSeq" id="WP_053236970.1">
    <property type="nucleotide sequence ID" value="NZ_CP011125.1"/>
</dbReference>
<feature type="domain" description="Peptidase C83" evidence="5">
    <location>
        <begin position="1"/>
        <end position="237"/>
    </location>
</feature>
<dbReference type="EC" id="2.3.2.15" evidence="1"/>
<dbReference type="EMBL" id="CP011125">
    <property type="protein sequence ID" value="AKF09969.1"/>
    <property type="molecule type" value="Genomic_DNA"/>
</dbReference>
<keyword evidence="4" id="KW-0479">Metal-binding</keyword>
<dbReference type="GO" id="GO:0046938">
    <property type="term" value="P:phytochelatin biosynthetic process"/>
    <property type="evidence" value="ECO:0007669"/>
    <property type="project" value="InterPro"/>
</dbReference>
<keyword evidence="7" id="KW-1185">Reference proteome</keyword>
<evidence type="ECO:0000256" key="2">
    <source>
        <dbReference type="ARBA" id="ARBA00022539"/>
    </source>
</evidence>
<gene>
    <name evidence="6" type="ORF">DB32_007118</name>
</gene>
<dbReference type="KEGG" id="samy:DB32_007118"/>
<dbReference type="Gene3D" id="3.90.70.30">
    <property type="entry name" value="Phytochelatin synthase, N-terminal domain"/>
    <property type="match status" value="1"/>
</dbReference>
<protein>
    <recommendedName>
        <fullName evidence="1">glutathione gamma-glutamylcysteinyltransferase</fullName>
        <ecNumber evidence="1">2.3.2.15</ecNumber>
    </recommendedName>
</protein>
<evidence type="ECO:0000313" key="7">
    <source>
        <dbReference type="Proteomes" id="UP000034883"/>
    </source>
</evidence>
<evidence type="ECO:0000313" key="6">
    <source>
        <dbReference type="EMBL" id="AKF09969.1"/>
    </source>
</evidence>
<reference evidence="6 7" key="1">
    <citation type="submission" date="2015-03" db="EMBL/GenBank/DDBJ databases">
        <title>Genome assembly of Sandaracinus amylolyticus DSM 53668.</title>
        <authorList>
            <person name="Sharma G."/>
            <person name="Subramanian S."/>
        </authorList>
    </citation>
    <scope>NUCLEOTIDE SEQUENCE [LARGE SCALE GENOMIC DNA]</scope>
    <source>
        <strain evidence="6 7">DSM 53668</strain>
    </source>
</reference>
<dbReference type="AlphaFoldDB" id="A0A0F6SH78"/>
<dbReference type="GO" id="GO:0016756">
    <property type="term" value="F:glutathione gamma-glutamylcysteinyltransferase activity"/>
    <property type="evidence" value="ECO:0007669"/>
    <property type="project" value="UniProtKB-EC"/>
</dbReference>
<keyword evidence="3" id="KW-0808">Transferase</keyword>
<dbReference type="STRING" id="927083.DB32_007118"/>